<reference evidence="1" key="1">
    <citation type="journal article" date="2021" name="PeerJ">
        <title>Extensive microbial diversity within the chicken gut microbiome revealed by metagenomics and culture.</title>
        <authorList>
            <person name="Gilroy R."/>
            <person name="Ravi A."/>
            <person name="Getino M."/>
            <person name="Pursley I."/>
            <person name="Horton D.L."/>
            <person name="Alikhan N.F."/>
            <person name="Baker D."/>
            <person name="Gharbi K."/>
            <person name="Hall N."/>
            <person name="Watson M."/>
            <person name="Adriaenssens E.M."/>
            <person name="Foster-Nyarko E."/>
            <person name="Jarju S."/>
            <person name="Secka A."/>
            <person name="Antonio M."/>
            <person name="Oren A."/>
            <person name="Chaudhuri R.R."/>
            <person name="La Ragione R."/>
            <person name="Hildebrand F."/>
            <person name="Pallen M.J."/>
        </authorList>
    </citation>
    <scope>NUCLEOTIDE SEQUENCE</scope>
    <source>
        <strain evidence="1">ChiGjej3B3-11674</strain>
    </source>
</reference>
<reference evidence="1" key="2">
    <citation type="submission" date="2021-04" db="EMBL/GenBank/DDBJ databases">
        <authorList>
            <person name="Gilroy R."/>
        </authorList>
    </citation>
    <scope>NUCLEOTIDE SEQUENCE</scope>
    <source>
        <strain evidence="1">ChiGjej3B3-11674</strain>
    </source>
</reference>
<proteinExistence type="predicted"/>
<dbReference type="AlphaFoldDB" id="A0A9D2U0K6"/>
<dbReference type="EMBL" id="DWUV01000033">
    <property type="protein sequence ID" value="HJD33220.1"/>
    <property type="molecule type" value="Genomic_DNA"/>
</dbReference>
<protein>
    <submittedName>
        <fullName evidence="1">Uncharacterized protein</fullName>
    </submittedName>
</protein>
<evidence type="ECO:0000313" key="1">
    <source>
        <dbReference type="EMBL" id="HJD33220.1"/>
    </source>
</evidence>
<sequence length="107" mass="11456">MAMGSTGTVNITPEMMTNAMSIIDEYRAETGNLYTRLSDEVAGLIPANFSGSAAEGFQFFYTDKIEPAAGEGLTKLLDALYQICEGILKAIPAENGLDDQLGEGNRK</sequence>
<accession>A0A9D2U0K6</accession>
<dbReference type="Proteomes" id="UP000823897">
    <property type="component" value="Unassembled WGS sequence"/>
</dbReference>
<comment type="caution">
    <text evidence="1">The sequence shown here is derived from an EMBL/GenBank/DDBJ whole genome shotgun (WGS) entry which is preliminary data.</text>
</comment>
<gene>
    <name evidence="1" type="ORF">H9911_01600</name>
</gene>
<name>A0A9D2U0K6_9FIRM</name>
<organism evidence="1 2">
    <name type="scientific">Candidatus Mediterraneibacter tabaqchaliae</name>
    <dbReference type="NCBI Taxonomy" id="2838689"/>
    <lineage>
        <taxon>Bacteria</taxon>
        <taxon>Bacillati</taxon>
        <taxon>Bacillota</taxon>
        <taxon>Clostridia</taxon>
        <taxon>Lachnospirales</taxon>
        <taxon>Lachnospiraceae</taxon>
        <taxon>Mediterraneibacter</taxon>
    </lineage>
</organism>
<evidence type="ECO:0000313" key="2">
    <source>
        <dbReference type="Proteomes" id="UP000823897"/>
    </source>
</evidence>